<dbReference type="EMBL" id="AFVQ02000219">
    <property type="protein sequence ID" value="KLI01352.1"/>
    <property type="molecule type" value="Genomic_DNA"/>
</dbReference>
<accession>A0A0U1QKP7</accession>
<keyword evidence="2" id="KW-1185">Reference proteome</keyword>
<protein>
    <submittedName>
        <fullName evidence="1">Uncharacterized protein</fullName>
    </submittedName>
</protein>
<evidence type="ECO:0000313" key="1">
    <source>
        <dbReference type="EMBL" id="KLI01352.1"/>
    </source>
</evidence>
<dbReference type="Proteomes" id="UP000035553">
    <property type="component" value="Unassembled WGS sequence"/>
</dbReference>
<gene>
    <name evidence="1" type="ORF">SINU_13905</name>
</gene>
<sequence>MIRGRDLPGTSGWAFLKWIWAFPKKKKPMIFEKLEKIRRHKQVLILGTRAETQPVLGQIV</sequence>
<organism evidence="1 2">
    <name type="scientific">Sporolactobacillus inulinus CASD</name>
    <dbReference type="NCBI Taxonomy" id="1069536"/>
    <lineage>
        <taxon>Bacteria</taxon>
        <taxon>Bacillati</taxon>
        <taxon>Bacillota</taxon>
        <taxon>Bacilli</taxon>
        <taxon>Bacillales</taxon>
        <taxon>Sporolactobacillaceae</taxon>
        <taxon>Sporolactobacillus</taxon>
    </lineage>
</organism>
<comment type="caution">
    <text evidence="1">The sequence shown here is derived from an EMBL/GenBank/DDBJ whole genome shotgun (WGS) entry which is preliminary data.</text>
</comment>
<name>A0A0U1QKP7_9BACL</name>
<proteinExistence type="predicted"/>
<reference evidence="1 2" key="1">
    <citation type="journal article" date="2011" name="J. Bacteriol.">
        <title>Draft genome sequence of Sporolactobacillus inulinus strain CASD, an efficient D-lactic acid-producing bacterium with high-concentration lactate tolerance capability.</title>
        <authorList>
            <person name="Yu B."/>
            <person name="Su F."/>
            <person name="Wang L."/>
            <person name="Xu K."/>
            <person name="Zhao B."/>
            <person name="Xu P."/>
        </authorList>
    </citation>
    <scope>NUCLEOTIDE SEQUENCE [LARGE SCALE GENOMIC DNA]</scope>
    <source>
        <strain evidence="1 2">CASD</strain>
    </source>
</reference>
<dbReference type="AlphaFoldDB" id="A0A0U1QKP7"/>
<evidence type="ECO:0000313" key="2">
    <source>
        <dbReference type="Proteomes" id="UP000035553"/>
    </source>
</evidence>